<dbReference type="GO" id="GO:0031221">
    <property type="term" value="P:arabinan metabolic process"/>
    <property type="evidence" value="ECO:0007669"/>
    <property type="project" value="InterPro"/>
</dbReference>
<dbReference type="PANTHER" id="PTHR13817:SF73">
    <property type="entry name" value="FIBRONECTIN TYPE-III DOMAIN-CONTAINING PROTEIN"/>
    <property type="match status" value="1"/>
</dbReference>
<dbReference type="Pfam" id="PF00041">
    <property type="entry name" value="fn3"/>
    <property type="match status" value="1"/>
</dbReference>
<dbReference type="SMART" id="SM00060">
    <property type="entry name" value="FN3"/>
    <property type="match status" value="2"/>
</dbReference>
<sequence>MTDAALAIAEQALGLSARATQRLDNGGAIYASTWDFRLAIFMVAGQSNAVGRAPSSTITGSVSTGYDLVRSELPDSRILTYSSSNVLDVGLWNADGAGKYVEKITIAAEPLYHVDGGHGMGHAWSAARDILNSRLVPAHKVLLVPCGIGGTSMSAVQPFPSLSWGAGTDPDAPLNPGSDLYESAIRQMYKAAAAAEALGYDWYFAGIIWHQGEGNQSSTASAFQLMQDTIFNGFRERLGVSDLPIIAGSFIYEIVDPPLFNNAINRQVCIDVARRLPRTSFFYGPGPGYQMDTGTNFAHFNADGQRILARGAVDAYAIAINNVVGTRPSDPTVVQAAQIGTELHIWWTRPLCRVTDYDIQYAVGGGAWADLSKPAGPLVTANVDCGQRDLPAAQITDIVEDSSYQVRVRSRNENGISGWSETSAVTVSLPAQVTGLTVGAITQSTIAITAAPAARATSYIAEYSLDDAAWTVAASGLASPSYTYVGLNPLTTYYLRMAASNAAGNGLASSPSTTATTVIDILDDALSSGAKAAVFNYISVSRRVKESYTGNLIRVRRSSDNTQQDIPQTASKILDEAALLAFCGAGDGYIVTTYSQSGGADLAQANTANQPRIVSGGVINKVNGRPAADQTMDGLRVLENTTPGLYAAGKASVFAVLRATGGGAISMECGSAGSNPRYAPLAVGSSGNTLSRTITNDAGTAIETSNTSPQVAVNAGYHTVGVIDSGSSLVMRQDGSTTETKAYTRSGVFTIARKCIFGQHNGATFAGIQGHWSEIVEFTDTLSDADRNAIEANMAAWYSTDN</sequence>
<dbReference type="AlphaFoldDB" id="A0A974SHW1"/>
<feature type="domain" description="Fibronectin type-III" evidence="3">
    <location>
        <begin position="327"/>
        <end position="431"/>
    </location>
</feature>
<keyword evidence="5" id="KW-1185">Reference proteome</keyword>
<keyword evidence="2" id="KW-0378">Hydrolase</keyword>
<accession>A0A974SHW1</accession>
<reference evidence="4 5" key="1">
    <citation type="submission" date="2020-10" db="EMBL/GenBank/DDBJ databases">
        <title>Degradation of 1,4-Dioxane by Xanthobacter sp. YN2, via a Novel Group-2 Soluble Di-Iron Monooxygenase.</title>
        <authorList>
            <person name="Ma F."/>
            <person name="Wang Y."/>
            <person name="Yang J."/>
            <person name="Guo H."/>
            <person name="Su D."/>
            <person name="Yu L."/>
        </authorList>
    </citation>
    <scope>NUCLEOTIDE SEQUENCE [LARGE SCALE GENOMIC DNA]</scope>
    <source>
        <strain evidence="4 5">YN2</strain>
    </source>
</reference>
<dbReference type="CDD" id="cd00063">
    <property type="entry name" value="FN3"/>
    <property type="match status" value="2"/>
</dbReference>
<dbReference type="RefSeq" id="WP_203192960.1">
    <property type="nucleotide sequence ID" value="NZ_CP063362.1"/>
</dbReference>
<evidence type="ECO:0000256" key="2">
    <source>
        <dbReference type="ARBA" id="ARBA00022801"/>
    </source>
</evidence>
<dbReference type="GO" id="GO:0016788">
    <property type="term" value="F:hydrolase activity, acting on ester bonds"/>
    <property type="evidence" value="ECO:0007669"/>
    <property type="project" value="UniProtKB-ARBA"/>
</dbReference>
<dbReference type="KEGG" id="xdi:EZH22_24345"/>
<proteinExistence type="predicted"/>
<dbReference type="EMBL" id="CP063362">
    <property type="protein sequence ID" value="QRG06085.1"/>
    <property type="molecule type" value="Genomic_DNA"/>
</dbReference>
<protein>
    <recommendedName>
        <fullName evidence="3">Fibronectin type-III domain-containing protein</fullName>
    </recommendedName>
</protein>
<dbReference type="InterPro" id="IPR050964">
    <property type="entry name" value="Striated_Muscle_Regulatory"/>
</dbReference>
<evidence type="ECO:0000259" key="3">
    <source>
        <dbReference type="PROSITE" id="PS50853"/>
    </source>
</evidence>
<dbReference type="InterPro" id="IPR003961">
    <property type="entry name" value="FN3_dom"/>
</dbReference>
<dbReference type="GO" id="GO:0046556">
    <property type="term" value="F:alpha-L-arabinofuranosidase activity"/>
    <property type="evidence" value="ECO:0007669"/>
    <property type="project" value="InterPro"/>
</dbReference>
<dbReference type="Gene3D" id="2.60.40.10">
    <property type="entry name" value="Immunoglobulins"/>
    <property type="match status" value="2"/>
</dbReference>
<evidence type="ECO:0000256" key="1">
    <source>
        <dbReference type="ARBA" id="ARBA00022737"/>
    </source>
</evidence>
<feature type="domain" description="Fibronectin type-III" evidence="3">
    <location>
        <begin position="432"/>
        <end position="520"/>
    </location>
</feature>
<dbReference type="SUPFAM" id="SSF52266">
    <property type="entry name" value="SGNH hydrolase"/>
    <property type="match status" value="1"/>
</dbReference>
<dbReference type="InterPro" id="IPR005181">
    <property type="entry name" value="SASA"/>
</dbReference>
<evidence type="ECO:0000313" key="4">
    <source>
        <dbReference type="EMBL" id="QRG06085.1"/>
    </source>
</evidence>
<dbReference type="Gene3D" id="3.40.50.1110">
    <property type="entry name" value="SGNH hydrolase"/>
    <property type="match status" value="1"/>
</dbReference>
<dbReference type="Pfam" id="PF09206">
    <property type="entry name" value="ArabFuran-catal"/>
    <property type="match status" value="1"/>
</dbReference>
<name>A0A974SHW1_9HYPH</name>
<dbReference type="Proteomes" id="UP000596427">
    <property type="component" value="Chromosome"/>
</dbReference>
<gene>
    <name evidence="4" type="ORF">EZH22_24345</name>
</gene>
<dbReference type="PROSITE" id="PS50853">
    <property type="entry name" value="FN3"/>
    <property type="match status" value="2"/>
</dbReference>
<keyword evidence="1" id="KW-0677">Repeat</keyword>
<dbReference type="Pfam" id="PF03629">
    <property type="entry name" value="SASA"/>
    <property type="match status" value="1"/>
</dbReference>
<evidence type="ECO:0000313" key="5">
    <source>
        <dbReference type="Proteomes" id="UP000596427"/>
    </source>
</evidence>
<dbReference type="InterPro" id="IPR036514">
    <property type="entry name" value="SGNH_hydro_sf"/>
</dbReference>
<dbReference type="SUPFAM" id="SSF49265">
    <property type="entry name" value="Fibronectin type III"/>
    <property type="match status" value="1"/>
</dbReference>
<dbReference type="InterPro" id="IPR013783">
    <property type="entry name" value="Ig-like_fold"/>
</dbReference>
<organism evidence="4 5">
    <name type="scientific">Xanthobacter dioxanivorans</name>
    <dbReference type="NCBI Taxonomy" id="2528964"/>
    <lineage>
        <taxon>Bacteria</taxon>
        <taxon>Pseudomonadati</taxon>
        <taxon>Pseudomonadota</taxon>
        <taxon>Alphaproteobacteria</taxon>
        <taxon>Hyphomicrobiales</taxon>
        <taxon>Xanthobacteraceae</taxon>
        <taxon>Xanthobacter</taxon>
    </lineage>
</organism>
<dbReference type="PANTHER" id="PTHR13817">
    <property type="entry name" value="TITIN"/>
    <property type="match status" value="1"/>
</dbReference>
<dbReference type="InterPro" id="IPR015289">
    <property type="entry name" value="A-L-arabinofuranosidase_B_cat"/>
</dbReference>
<dbReference type="InterPro" id="IPR036116">
    <property type="entry name" value="FN3_sf"/>
</dbReference>
<dbReference type="Gene3D" id="2.60.120.200">
    <property type="match status" value="1"/>
</dbReference>